<protein>
    <submittedName>
        <fullName evidence="1">Uncharacterized protein</fullName>
    </submittedName>
</protein>
<dbReference type="EMBL" id="JAENGY010002519">
    <property type="protein sequence ID" value="KAG6943974.1"/>
    <property type="molecule type" value="Genomic_DNA"/>
</dbReference>
<keyword evidence="2" id="KW-1185">Reference proteome</keyword>
<accession>A0A8J5ICM6</accession>
<evidence type="ECO:0000313" key="1">
    <source>
        <dbReference type="EMBL" id="KAG6943974.1"/>
    </source>
</evidence>
<gene>
    <name evidence="1" type="ORF">JG688_00017339</name>
</gene>
<sequence length="72" mass="8230">MYALNMLTVVFPFLRSKYLSGVLARPGRFQRRYRMSYDALSQLCCLLEPTLRILHSDSSVHAGLCCIVRFSG</sequence>
<comment type="caution">
    <text evidence="1">The sequence shown here is derived from an EMBL/GenBank/DDBJ whole genome shotgun (WGS) entry which is preliminary data.</text>
</comment>
<dbReference type="Proteomes" id="UP000709295">
    <property type="component" value="Unassembled WGS sequence"/>
</dbReference>
<reference evidence="1" key="1">
    <citation type="submission" date="2021-01" db="EMBL/GenBank/DDBJ databases">
        <title>Phytophthora aleatoria, a newly-described species from Pinus radiata is distinct from Phytophthora cactorum isolates based on comparative genomics.</title>
        <authorList>
            <person name="Mcdougal R."/>
            <person name="Panda P."/>
            <person name="Williams N."/>
            <person name="Studholme D.J."/>
        </authorList>
    </citation>
    <scope>NUCLEOTIDE SEQUENCE</scope>
    <source>
        <strain evidence="1">NZFS 4037</strain>
    </source>
</reference>
<proteinExistence type="predicted"/>
<dbReference type="AlphaFoldDB" id="A0A8J5ICM6"/>
<organism evidence="1 2">
    <name type="scientific">Phytophthora aleatoria</name>
    <dbReference type="NCBI Taxonomy" id="2496075"/>
    <lineage>
        <taxon>Eukaryota</taxon>
        <taxon>Sar</taxon>
        <taxon>Stramenopiles</taxon>
        <taxon>Oomycota</taxon>
        <taxon>Peronosporomycetes</taxon>
        <taxon>Peronosporales</taxon>
        <taxon>Peronosporaceae</taxon>
        <taxon>Phytophthora</taxon>
    </lineage>
</organism>
<evidence type="ECO:0000313" key="2">
    <source>
        <dbReference type="Proteomes" id="UP000709295"/>
    </source>
</evidence>
<name>A0A8J5ICM6_9STRA</name>